<feature type="domain" description="BTB" evidence="7">
    <location>
        <begin position="1694"/>
        <end position="1761"/>
    </location>
</feature>
<dbReference type="Gene3D" id="3.80.10.10">
    <property type="entry name" value="Ribonuclease Inhibitor"/>
    <property type="match status" value="4"/>
</dbReference>
<dbReference type="InterPro" id="IPR011333">
    <property type="entry name" value="SKP1/BTB/POZ_sf"/>
</dbReference>
<feature type="region of interest" description="Disordered" evidence="6">
    <location>
        <begin position="337"/>
        <end position="356"/>
    </location>
</feature>
<dbReference type="GO" id="GO:0000151">
    <property type="term" value="C:ubiquitin ligase complex"/>
    <property type="evidence" value="ECO:0007669"/>
    <property type="project" value="TreeGrafter"/>
</dbReference>
<dbReference type="PROSITE" id="PS50097">
    <property type="entry name" value="BTB"/>
    <property type="match status" value="1"/>
</dbReference>
<evidence type="ECO:0000256" key="2">
    <source>
        <dbReference type="ARBA" id="ARBA00004906"/>
    </source>
</evidence>
<comment type="subcellular location">
    <subcellularLocation>
        <location evidence="1">Cytoplasm</location>
        <location evidence="1">Cytoskeleton</location>
        <location evidence="1">Cilium axoneme</location>
    </subcellularLocation>
</comment>
<feature type="region of interest" description="Disordered" evidence="6">
    <location>
        <begin position="502"/>
        <end position="530"/>
    </location>
</feature>
<dbReference type="FunFam" id="3.80.10.10:FF:000312">
    <property type="entry name" value="Protein phosphatases pp1 regulatory subunit, putative"/>
    <property type="match status" value="2"/>
</dbReference>
<dbReference type="InterPro" id="IPR025875">
    <property type="entry name" value="Leu-rich_rpt_4"/>
</dbReference>
<reference evidence="8 9" key="1">
    <citation type="journal article" date="2017" name="Mol. Biol. Evol.">
        <title>The 4-celled Tetrabaena socialis nuclear genome reveals the essential components for genetic control of cell number at the origin of multicellularity in the volvocine lineage.</title>
        <authorList>
            <person name="Featherston J."/>
            <person name="Arakaki Y."/>
            <person name="Hanschen E.R."/>
            <person name="Ferris P.J."/>
            <person name="Michod R.E."/>
            <person name="Olson B.J.S.C."/>
            <person name="Nozaki H."/>
            <person name="Durand P.M."/>
        </authorList>
    </citation>
    <scope>NUCLEOTIDE SEQUENCE [LARGE SCALE GENOMIC DNA]</scope>
    <source>
        <strain evidence="8 9">NIES-571</strain>
    </source>
</reference>
<evidence type="ECO:0000256" key="1">
    <source>
        <dbReference type="ARBA" id="ARBA00004430"/>
    </source>
</evidence>
<dbReference type="InterPro" id="IPR032675">
    <property type="entry name" value="LRR_dom_sf"/>
</dbReference>
<feature type="compositionally biased region" description="Gly residues" evidence="6">
    <location>
        <begin position="1509"/>
        <end position="1520"/>
    </location>
</feature>
<organism evidence="8 9">
    <name type="scientific">Tetrabaena socialis</name>
    <dbReference type="NCBI Taxonomy" id="47790"/>
    <lineage>
        <taxon>Eukaryota</taxon>
        <taxon>Viridiplantae</taxon>
        <taxon>Chlorophyta</taxon>
        <taxon>core chlorophytes</taxon>
        <taxon>Chlorophyceae</taxon>
        <taxon>CS clade</taxon>
        <taxon>Chlamydomonadales</taxon>
        <taxon>Tetrabaenaceae</taxon>
        <taxon>Tetrabaena</taxon>
    </lineage>
</organism>
<evidence type="ECO:0000256" key="4">
    <source>
        <dbReference type="ARBA" id="ARBA00022737"/>
    </source>
</evidence>
<dbReference type="Gene3D" id="2.120.10.30">
    <property type="entry name" value="TolB, C-terminal domain"/>
    <property type="match status" value="5"/>
</dbReference>
<evidence type="ECO:0000256" key="6">
    <source>
        <dbReference type="SAM" id="MobiDB-lite"/>
    </source>
</evidence>
<dbReference type="Proteomes" id="UP000236333">
    <property type="component" value="Unassembled WGS sequence"/>
</dbReference>
<evidence type="ECO:0000256" key="3">
    <source>
        <dbReference type="ARBA" id="ARBA00022614"/>
    </source>
</evidence>
<dbReference type="Pfam" id="PF00651">
    <property type="entry name" value="BTB"/>
    <property type="match status" value="1"/>
</dbReference>
<dbReference type="PANTHER" id="PTHR46231">
    <property type="entry name" value="ANKYRIN REPEAT AND BTB/POZ DOMAIN-CONTAINING PROTEIN 1"/>
    <property type="match status" value="1"/>
</dbReference>
<dbReference type="SUPFAM" id="SSF63825">
    <property type="entry name" value="YWTD domain"/>
    <property type="match status" value="1"/>
</dbReference>
<proteinExistence type="predicted"/>
<dbReference type="InterPro" id="IPR044515">
    <property type="entry name" value="ABTB1"/>
</dbReference>
<dbReference type="SUPFAM" id="SSF52075">
    <property type="entry name" value="Outer arm dynein light chain 1"/>
    <property type="match status" value="1"/>
</dbReference>
<evidence type="ECO:0000313" key="8">
    <source>
        <dbReference type="EMBL" id="PNH06744.1"/>
    </source>
</evidence>
<dbReference type="InterPro" id="IPR003591">
    <property type="entry name" value="Leu-rich_rpt_typical-subtyp"/>
</dbReference>
<feature type="compositionally biased region" description="Low complexity" evidence="6">
    <location>
        <begin position="449"/>
        <end position="462"/>
    </location>
</feature>
<dbReference type="InterPro" id="IPR000210">
    <property type="entry name" value="BTB/POZ_dom"/>
</dbReference>
<dbReference type="OrthoDB" id="266138at2759"/>
<feature type="compositionally biased region" description="Low complexity" evidence="6">
    <location>
        <begin position="504"/>
        <end position="530"/>
    </location>
</feature>
<comment type="pathway">
    <text evidence="2">Protein modification; protein ubiquitination.</text>
</comment>
<evidence type="ECO:0000313" key="9">
    <source>
        <dbReference type="Proteomes" id="UP000236333"/>
    </source>
</evidence>
<dbReference type="Pfam" id="PF12799">
    <property type="entry name" value="LRR_4"/>
    <property type="match status" value="2"/>
</dbReference>
<evidence type="ECO:0000256" key="5">
    <source>
        <dbReference type="ARBA" id="ARBA00023043"/>
    </source>
</evidence>
<dbReference type="GO" id="GO:0005930">
    <property type="term" value="C:axoneme"/>
    <property type="evidence" value="ECO:0007669"/>
    <property type="project" value="UniProtKB-SubCell"/>
</dbReference>
<dbReference type="SMART" id="SM00365">
    <property type="entry name" value="LRR_SD22"/>
    <property type="match status" value="14"/>
</dbReference>
<dbReference type="PROSITE" id="PS51450">
    <property type="entry name" value="LRR"/>
    <property type="match status" value="7"/>
</dbReference>
<accession>A0A2J8A2K2</accession>
<gene>
    <name evidence="8" type="ORF">TSOC_006824</name>
</gene>
<evidence type="ECO:0000259" key="7">
    <source>
        <dbReference type="PROSITE" id="PS50097"/>
    </source>
</evidence>
<feature type="region of interest" description="Disordered" evidence="6">
    <location>
        <begin position="1509"/>
        <end position="1534"/>
    </location>
</feature>
<dbReference type="SMART" id="SM00225">
    <property type="entry name" value="BTB"/>
    <property type="match status" value="1"/>
</dbReference>
<dbReference type="InterPro" id="IPR011042">
    <property type="entry name" value="6-blade_b-propeller_TolB-like"/>
</dbReference>
<comment type="caution">
    <text evidence="8">The sequence shown here is derived from an EMBL/GenBank/DDBJ whole genome shotgun (WGS) entry which is preliminary data.</text>
</comment>
<keyword evidence="9" id="KW-1185">Reference proteome</keyword>
<dbReference type="CDD" id="cd18186">
    <property type="entry name" value="BTB_POZ_ZBTB_KLHL-like"/>
    <property type="match status" value="1"/>
</dbReference>
<sequence length="1868" mass="194668">MPAEAGLLDLTNSHLTDLSGVEIDPSLTAIDLTANRLRTIDPRILALQDLHTINFRQNLLVNVSAWSGCSCKGALEDLEFRDNHLSNIPDLNGFTKLRRLECSYNQIRNLIPLSDLDSPALEELYVASNKVTAITALSHLTSLTLLELGSNRIRVVENLESLTALRELWLGRNRISKVEGLATLTALRRISLQSNRLTSMAGLEACTALEELYLSHNGIQRLEGLGPLARLKMLDVSSNRLTALQPDDLASQTELEDLWLNDNQLPAVDAALDRALEPVRQSLTCLYLEGNPAASDTQYKRKLTNMLPKLKQRELRPLKGADGPSGLALGPALQLYADPEARDGGQRRPYTPRRNLKNPVWDPYSSAVYMGEGHAILRLSSDGTVTVVAGPVEEAGDADGPGRTARFSYPGHLVSDGAGSLYAAQRACVRKLQLPLGVGPAADQRDSLAGGRPAAALGAATGDPVGRPPAGQAAVGEGEVLASTLQFRALDRISGLAFDGGVRSSGSSGSSSSGGSSSSSSGSSSSCGSNSGNSGSLLFSTKTALYRLPLADPTAALLLLAGVEDYDEGALHVLGLGLKLPRCHAARAQPATRVGLPPRTLPADLRALLGRQPNGTADVAIVVGDPALAAGVAELADRLLLPELRDLAMAVVEATVSAVTVAGLLLWAEACGPAFSELLSRLKAWYVDNHEAMLREAKEENLELLTALRELWLGRNRISKVEGLATLTALRRISLQSNRLTSMTGLEACTALEELYLSHNGIQRLEGLGPLARLKMLDISSNRLTALQPDDLASQTELEDLWLNDNQLPAVDAALDRTLEPVRQSLTRLYLEGNPAASDTQYKRKLTNMLPKLKQTQTLVICSSELRPLEGADGPGGLALGPALQLHAHPAARDGGQRRSYTPRGNLRNPVWDPCTSAVYMCEGQAILRLSSDDTVTVVAGAVEGEGDTDGPGRTARFRGPRFLVSDGAGSLYAAQRACVRRLQLLPGVGPVAGQRGTLVGGAPVAALGTAAEGPAGGPPAGQAAVGEIEVLLVSTLPFRAASNILGLAFDGDGSSSSLLFMTLTALYRLPLGDPTAAPLLLAGAEGMLGATDGRGSDARFHEAVGIVLDGEGSTYMADWPGDDTTSVRRVTPDGTVTTVVAGLEGNGLVLPAILPNGCLALINDDEEGLRVLGLGLKLPRCHAARALPAAPAGPLPRTLPEVALGWVYTDTADIPAALAAGVAELADRLLLAELRDQALAVVEATVSAVTVVEMLLWAVAAESRGLAFSELLSRLKGCCSIPIGSCAGGVVTRILPGGRPGEAALTQTLVAGGRGLRPLTGADGPSGLSLGPALQLYADPAARDGEPAVARRPYTPRDQLRDPVWDPYSSAVYMGEGHAILRLASDGTVTVVAGAVEEAGDADGPGGTARFREPRYLVLDGAGSLYAAQGPRVRKLQLPPGVGPVAGQQGSLAGGIPAAALGRAAEGPVGGAPASLTAVGEAGVLVSTLPFRASDSISGLAFDGGVRGSGSSGSSGGNGSSSRNSGSSGSSGGSGSLLFSTETALYRLPLADPTAALLLLAGAEGEASIVDGRGADARFSSIWGIVLDGEGSVYMPDWEDQDTTKLRRVTVDGIVTTAVVGLEGLIGLPAILPNGCLALNDFKGDTLHVVGLGLKLPRCHTARALPAAPVGLPPRTLPADLRALLGRQLDGTADVAIAVGDRTFHMHRALLSARSDYFQRLFGGGFADGSAQQLSLPDADADAFEVVLCWVYTGTADIPAALAAGVAELADRQLLPELRDLALAVVEATVSTVTVAGLLLWAEATEALGPAFSELLSRLKAWYVENHEAVLREAKEEVGLLAVRSPGLMLQLMCGMSTKPPKRMRTG</sequence>
<dbReference type="PANTHER" id="PTHR46231:SF1">
    <property type="entry name" value="ANKYRIN REPEAT AND BTB_POZ DOMAIN-CONTAINING PROTEIN 1"/>
    <property type="match status" value="1"/>
</dbReference>
<dbReference type="Gene3D" id="3.30.710.10">
    <property type="entry name" value="Potassium Channel Kv1.1, Chain A"/>
    <property type="match status" value="1"/>
</dbReference>
<dbReference type="SUPFAM" id="SSF52058">
    <property type="entry name" value="L domain-like"/>
    <property type="match status" value="1"/>
</dbReference>
<feature type="region of interest" description="Disordered" evidence="6">
    <location>
        <begin position="439"/>
        <end position="473"/>
    </location>
</feature>
<dbReference type="SMART" id="SM00369">
    <property type="entry name" value="LRR_TYP"/>
    <property type="match status" value="11"/>
</dbReference>
<dbReference type="SUPFAM" id="SSF54695">
    <property type="entry name" value="POZ domain"/>
    <property type="match status" value="1"/>
</dbReference>
<name>A0A2J8A2K2_9CHLO</name>
<dbReference type="InterPro" id="IPR001611">
    <property type="entry name" value="Leu-rich_rpt"/>
</dbReference>
<keyword evidence="5" id="KW-0040">ANK repeat</keyword>
<dbReference type="EMBL" id="PGGS01000217">
    <property type="protein sequence ID" value="PNH06744.1"/>
    <property type="molecule type" value="Genomic_DNA"/>
</dbReference>
<protein>
    <submittedName>
        <fullName evidence="8">Protein phosphatase 1 regulatory subunit pprA</fullName>
    </submittedName>
</protein>
<keyword evidence="3" id="KW-0433">Leucine-rich repeat</keyword>
<keyword evidence="4" id="KW-0677">Repeat</keyword>